<sequence>MQLRRLLDLRHQRFLQRRAGAARFTDRLVDQAVLTLSANRAISSSRMRARDSRMRSASSTITPARRGPIRRHSLRGLARRGLPPSV</sequence>
<evidence type="ECO:0000313" key="2">
    <source>
        <dbReference type="EMBL" id="CAI07179.1"/>
    </source>
</evidence>
<proteinExistence type="predicted"/>
<reference evidence="2 3" key="1">
    <citation type="journal article" date="2005" name="Arch. Microbiol.">
        <title>The genome sequence of an anaerobic aromatic-degrading denitrifying bacterium, strain EbN1.</title>
        <authorList>
            <person name="Rabus R."/>
            <person name="Kube M."/>
            <person name="Heider J."/>
            <person name="Beck A."/>
            <person name="Heitmann K."/>
            <person name="Widdel F."/>
            <person name="Reinhardt R."/>
        </authorList>
    </citation>
    <scope>NUCLEOTIDE SEQUENCE [LARGE SCALE GENOMIC DNA]</scope>
    <source>
        <strain evidence="2 3">EbN1</strain>
    </source>
</reference>
<gene>
    <name evidence="2" type="ORF">c2A224</name>
</gene>
<accession>Q5P682</accession>
<keyword evidence="3" id="KW-1185">Reference proteome</keyword>
<dbReference type="EMBL" id="CR555306">
    <property type="protein sequence ID" value="CAI07179.1"/>
    <property type="molecule type" value="Genomic_DNA"/>
</dbReference>
<name>Q5P682_AROAE</name>
<dbReference type="HOGENOM" id="CLU_2491057_0_0_4"/>
<protein>
    <submittedName>
        <fullName evidence="2">Uncharacterized protein</fullName>
    </submittedName>
</protein>
<feature type="region of interest" description="Disordered" evidence="1">
    <location>
        <begin position="44"/>
        <end position="86"/>
    </location>
</feature>
<evidence type="ECO:0000256" key="1">
    <source>
        <dbReference type="SAM" id="MobiDB-lite"/>
    </source>
</evidence>
<organism evidence="2 3">
    <name type="scientific">Aromatoleum aromaticum (strain DSM 19018 / LMG 30748 / EbN1)</name>
    <name type="common">Azoarcus sp. (strain EbN1)</name>
    <dbReference type="NCBI Taxonomy" id="76114"/>
    <lineage>
        <taxon>Bacteria</taxon>
        <taxon>Pseudomonadati</taxon>
        <taxon>Pseudomonadota</taxon>
        <taxon>Betaproteobacteria</taxon>
        <taxon>Rhodocyclales</taxon>
        <taxon>Rhodocyclaceae</taxon>
        <taxon>Aromatoleum</taxon>
    </lineage>
</organism>
<feature type="compositionally biased region" description="Basic residues" evidence="1">
    <location>
        <begin position="67"/>
        <end position="78"/>
    </location>
</feature>
<dbReference type="KEGG" id="eba:c2A224"/>
<dbReference type="STRING" id="76114.c2A224"/>
<dbReference type="AlphaFoldDB" id="Q5P682"/>
<evidence type="ECO:0000313" key="3">
    <source>
        <dbReference type="Proteomes" id="UP000006552"/>
    </source>
</evidence>
<dbReference type="Proteomes" id="UP000006552">
    <property type="component" value="Chromosome"/>
</dbReference>